<dbReference type="EMBL" id="SSTD01006073">
    <property type="protein sequence ID" value="TYK20943.1"/>
    <property type="molecule type" value="Genomic_DNA"/>
</dbReference>
<dbReference type="Proteomes" id="UP000321947">
    <property type="component" value="Unassembled WGS sequence"/>
</dbReference>
<sequence>MPPHTSKQCRQNQNGMQGPTQGQAIEESSTQEFRLATFLLQMEAEGWRKSILARRSDAHTLEAYSKINIIPAHTARPTRMRVTGVEVKNAFCVERSLAEKKSAVELSHGASTASGFRGRGQRRFTSGVNISEGTSGARQKGVVGRPRQQGKVYVMTQQEAKDAPDIIIELLSEGLAIYTPANDVLLVSEVLSNCEVLVEGISMLVDLLPLELQRKEEVSRKPGSAEMIFRGMRKIIPRSLISVFKAEKLLRKGCIAFLAHVEVQRE</sequence>
<evidence type="ECO:0000313" key="3">
    <source>
        <dbReference type="EMBL" id="TYK20943.1"/>
    </source>
</evidence>
<dbReference type="EMBL" id="SSTE01016227">
    <property type="protein sequence ID" value="KAA0041723.1"/>
    <property type="molecule type" value="Genomic_DNA"/>
</dbReference>
<keyword evidence="3" id="KW-0645">Protease</keyword>
<dbReference type="GO" id="GO:0006508">
    <property type="term" value="P:proteolysis"/>
    <property type="evidence" value="ECO:0007669"/>
    <property type="project" value="UniProtKB-KW"/>
</dbReference>
<evidence type="ECO:0000313" key="4">
    <source>
        <dbReference type="Proteomes" id="UP000321393"/>
    </source>
</evidence>
<dbReference type="GO" id="GO:0008233">
    <property type="term" value="F:peptidase activity"/>
    <property type="evidence" value="ECO:0007669"/>
    <property type="project" value="UniProtKB-KW"/>
</dbReference>
<comment type="caution">
    <text evidence="3">The sequence shown here is derived from an EMBL/GenBank/DDBJ whole genome shotgun (WGS) entry which is preliminary data.</text>
</comment>
<evidence type="ECO:0000256" key="1">
    <source>
        <dbReference type="SAM" id="MobiDB-lite"/>
    </source>
</evidence>
<protein>
    <submittedName>
        <fullName evidence="3">Retroviral aspartyl protease</fullName>
    </submittedName>
</protein>
<dbReference type="AlphaFoldDB" id="A0A5D3DBK0"/>
<proteinExistence type="predicted"/>
<feature type="region of interest" description="Disordered" evidence="1">
    <location>
        <begin position="1"/>
        <end position="27"/>
    </location>
</feature>
<gene>
    <name evidence="3" type="ORF">E5676_scaffold284G00910</name>
    <name evidence="2" type="ORF">E6C27_scaffold67G00590</name>
</gene>
<evidence type="ECO:0000313" key="2">
    <source>
        <dbReference type="EMBL" id="KAA0041723.1"/>
    </source>
</evidence>
<organism evidence="3 5">
    <name type="scientific">Cucumis melo var. makuwa</name>
    <name type="common">Oriental melon</name>
    <dbReference type="NCBI Taxonomy" id="1194695"/>
    <lineage>
        <taxon>Eukaryota</taxon>
        <taxon>Viridiplantae</taxon>
        <taxon>Streptophyta</taxon>
        <taxon>Embryophyta</taxon>
        <taxon>Tracheophyta</taxon>
        <taxon>Spermatophyta</taxon>
        <taxon>Magnoliopsida</taxon>
        <taxon>eudicotyledons</taxon>
        <taxon>Gunneridae</taxon>
        <taxon>Pentapetalae</taxon>
        <taxon>rosids</taxon>
        <taxon>fabids</taxon>
        <taxon>Cucurbitales</taxon>
        <taxon>Cucurbitaceae</taxon>
        <taxon>Benincaseae</taxon>
        <taxon>Cucumis</taxon>
    </lineage>
</organism>
<reference evidence="4 5" key="1">
    <citation type="submission" date="2019-08" db="EMBL/GenBank/DDBJ databases">
        <title>Draft genome sequences of two oriental melons (Cucumis melo L. var makuwa).</title>
        <authorList>
            <person name="Kwon S.-Y."/>
        </authorList>
    </citation>
    <scope>NUCLEOTIDE SEQUENCE [LARGE SCALE GENOMIC DNA]</scope>
    <source>
        <strain evidence="5">cv. Chang Bougi</strain>
        <strain evidence="4">cv. SW 3</strain>
        <tissue evidence="3">Leaf</tissue>
    </source>
</reference>
<evidence type="ECO:0000313" key="5">
    <source>
        <dbReference type="Proteomes" id="UP000321947"/>
    </source>
</evidence>
<dbReference type="Proteomes" id="UP000321393">
    <property type="component" value="Unassembled WGS sequence"/>
</dbReference>
<accession>A0A5D3DBK0</accession>
<name>A0A5D3DBK0_CUCMM</name>
<keyword evidence="3" id="KW-0378">Hydrolase</keyword>